<feature type="non-terminal residue" evidence="1">
    <location>
        <position position="1"/>
    </location>
</feature>
<reference evidence="1 2" key="1">
    <citation type="submission" date="2020-04" db="EMBL/GenBank/DDBJ databases">
        <authorList>
            <person name="Zhang R."/>
            <person name="Schippers A."/>
        </authorList>
    </citation>
    <scope>NUCLEOTIDE SEQUENCE [LARGE SCALE GENOMIC DNA]</scope>
    <source>
        <strain evidence="1 2">DSM 109850</strain>
    </source>
</reference>
<evidence type="ECO:0000313" key="2">
    <source>
        <dbReference type="Proteomes" id="UP000533476"/>
    </source>
</evidence>
<proteinExistence type="predicted"/>
<sequence>FSARVMRVLGADRFILEGNYHDRFLEERLRRADAIVYFDVSTVTAVHGIISRTIKRLSGDKSSLPSEIANDASYVPRLDLKLSFLVKAVLFKLKVRPVMMQKFQEVKHSKMIVVLKSRRQGENLLRALADACERKVTN</sequence>
<organism evidence="1 2">
    <name type="scientific">Sulfobacillus harzensis</name>
    <dbReference type="NCBI Taxonomy" id="2729629"/>
    <lineage>
        <taxon>Bacteria</taxon>
        <taxon>Bacillati</taxon>
        <taxon>Bacillota</taxon>
        <taxon>Clostridia</taxon>
        <taxon>Eubacteriales</taxon>
        <taxon>Clostridiales Family XVII. Incertae Sedis</taxon>
        <taxon>Sulfobacillus</taxon>
    </lineage>
</organism>
<gene>
    <name evidence="1" type="ORF">HIJ39_22785</name>
</gene>
<dbReference type="AlphaFoldDB" id="A0A7Y0Q5I8"/>
<comment type="caution">
    <text evidence="1">The sequence shown here is derived from an EMBL/GenBank/DDBJ whole genome shotgun (WGS) entry which is preliminary data.</text>
</comment>
<dbReference type="RefSeq" id="WP_420824594.1">
    <property type="nucleotide sequence ID" value="NZ_JABBVZ010000248.1"/>
</dbReference>
<dbReference type="EMBL" id="JABBVZ010000248">
    <property type="protein sequence ID" value="NMP25126.1"/>
    <property type="molecule type" value="Genomic_DNA"/>
</dbReference>
<protein>
    <submittedName>
        <fullName evidence="1">Uncharacterized protein</fullName>
    </submittedName>
</protein>
<evidence type="ECO:0000313" key="1">
    <source>
        <dbReference type="EMBL" id="NMP25126.1"/>
    </source>
</evidence>
<name>A0A7Y0Q5I8_9FIRM</name>
<accession>A0A7Y0Q5I8</accession>
<dbReference type="Proteomes" id="UP000533476">
    <property type="component" value="Unassembled WGS sequence"/>
</dbReference>
<keyword evidence="2" id="KW-1185">Reference proteome</keyword>